<protein>
    <recommendedName>
        <fullName evidence="3">histidine kinase</fullName>
        <ecNumber evidence="3">2.7.13.3</ecNumber>
    </recommendedName>
</protein>
<dbReference type="PROSITE" id="PS50109">
    <property type="entry name" value="HIS_KIN"/>
    <property type="match status" value="1"/>
</dbReference>
<dbReference type="Gene3D" id="1.10.287.130">
    <property type="match status" value="1"/>
</dbReference>
<dbReference type="InterPro" id="IPR003660">
    <property type="entry name" value="HAMP_dom"/>
</dbReference>
<evidence type="ECO:0000256" key="1">
    <source>
        <dbReference type="ARBA" id="ARBA00000085"/>
    </source>
</evidence>
<dbReference type="Pfam" id="PF00512">
    <property type="entry name" value="HisKA"/>
    <property type="match status" value="1"/>
</dbReference>
<keyword evidence="10" id="KW-0472">Membrane</keyword>
<dbReference type="GO" id="GO:0005886">
    <property type="term" value="C:plasma membrane"/>
    <property type="evidence" value="ECO:0007669"/>
    <property type="project" value="TreeGrafter"/>
</dbReference>
<keyword evidence="8 10" id="KW-1133">Transmembrane helix</keyword>
<comment type="catalytic activity">
    <reaction evidence="1">
        <text>ATP + protein L-histidine = ADP + protein N-phospho-L-histidine.</text>
        <dbReference type="EC" id="2.7.13.3"/>
    </reaction>
</comment>
<gene>
    <name evidence="13" type="ORF">H4O11_02850</name>
</gene>
<evidence type="ECO:0000256" key="5">
    <source>
        <dbReference type="ARBA" id="ARBA00022679"/>
    </source>
</evidence>
<evidence type="ECO:0000259" key="11">
    <source>
        <dbReference type="PROSITE" id="PS50109"/>
    </source>
</evidence>
<keyword evidence="9" id="KW-0902">Two-component regulatory system</keyword>
<dbReference type="EMBL" id="JACGXS010000001">
    <property type="protein sequence ID" value="MBA8680743.1"/>
    <property type="molecule type" value="Genomic_DNA"/>
</dbReference>
<dbReference type="SMART" id="SM00304">
    <property type="entry name" value="HAMP"/>
    <property type="match status" value="1"/>
</dbReference>
<keyword evidence="4" id="KW-0597">Phosphoprotein</keyword>
<dbReference type="InterPro" id="IPR036890">
    <property type="entry name" value="HATPase_C_sf"/>
</dbReference>
<evidence type="ECO:0000256" key="2">
    <source>
        <dbReference type="ARBA" id="ARBA00004370"/>
    </source>
</evidence>
<organism evidence="13 14">
    <name type="scientific">Stenotrophomonas tumulicola</name>
    <dbReference type="NCBI Taxonomy" id="1685415"/>
    <lineage>
        <taxon>Bacteria</taxon>
        <taxon>Pseudomonadati</taxon>
        <taxon>Pseudomonadota</taxon>
        <taxon>Gammaproteobacteria</taxon>
        <taxon>Lysobacterales</taxon>
        <taxon>Lysobacteraceae</taxon>
        <taxon>Stenotrophomonas</taxon>
    </lineage>
</organism>
<dbReference type="GO" id="GO:0000155">
    <property type="term" value="F:phosphorelay sensor kinase activity"/>
    <property type="evidence" value="ECO:0007669"/>
    <property type="project" value="InterPro"/>
</dbReference>
<dbReference type="CDD" id="cd00075">
    <property type="entry name" value="HATPase"/>
    <property type="match status" value="1"/>
</dbReference>
<dbReference type="InterPro" id="IPR005467">
    <property type="entry name" value="His_kinase_dom"/>
</dbReference>
<dbReference type="Proteomes" id="UP000547058">
    <property type="component" value="Unassembled WGS sequence"/>
</dbReference>
<dbReference type="SUPFAM" id="SSF47384">
    <property type="entry name" value="Homodimeric domain of signal transducing histidine kinase"/>
    <property type="match status" value="1"/>
</dbReference>
<evidence type="ECO:0000256" key="3">
    <source>
        <dbReference type="ARBA" id="ARBA00012438"/>
    </source>
</evidence>
<feature type="transmembrane region" description="Helical" evidence="10">
    <location>
        <begin position="14"/>
        <end position="33"/>
    </location>
</feature>
<keyword evidence="6 10" id="KW-0812">Transmembrane</keyword>
<dbReference type="Gene3D" id="6.10.340.10">
    <property type="match status" value="1"/>
</dbReference>
<dbReference type="AlphaFoldDB" id="A0A7W3FJM2"/>
<evidence type="ECO:0000256" key="4">
    <source>
        <dbReference type="ARBA" id="ARBA00022553"/>
    </source>
</evidence>
<dbReference type="Gene3D" id="3.30.565.10">
    <property type="entry name" value="Histidine kinase-like ATPase, C-terminal domain"/>
    <property type="match status" value="1"/>
</dbReference>
<feature type="domain" description="HAMP" evidence="12">
    <location>
        <begin position="179"/>
        <end position="232"/>
    </location>
</feature>
<evidence type="ECO:0000313" key="14">
    <source>
        <dbReference type="Proteomes" id="UP000547058"/>
    </source>
</evidence>
<evidence type="ECO:0000256" key="8">
    <source>
        <dbReference type="ARBA" id="ARBA00022989"/>
    </source>
</evidence>
<dbReference type="EC" id="2.7.13.3" evidence="3"/>
<evidence type="ECO:0000313" key="13">
    <source>
        <dbReference type="EMBL" id="MBA8680743.1"/>
    </source>
</evidence>
<dbReference type="InterPro" id="IPR003594">
    <property type="entry name" value="HATPase_dom"/>
</dbReference>
<evidence type="ECO:0000256" key="10">
    <source>
        <dbReference type="SAM" id="Phobius"/>
    </source>
</evidence>
<keyword evidence="5" id="KW-0808">Transferase</keyword>
<accession>A0A7W3FJM2</accession>
<comment type="subcellular location">
    <subcellularLocation>
        <location evidence="2">Membrane</location>
    </subcellularLocation>
</comment>
<dbReference type="InterPro" id="IPR003661">
    <property type="entry name" value="HisK_dim/P_dom"/>
</dbReference>
<name>A0A7W3FJM2_9GAMM</name>
<evidence type="ECO:0000256" key="6">
    <source>
        <dbReference type="ARBA" id="ARBA00022692"/>
    </source>
</evidence>
<proteinExistence type="predicted"/>
<comment type="caution">
    <text evidence="13">The sequence shown here is derived from an EMBL/GenBank/DDBJ whole genome shotgun (WGS) entry which is preliminary data.</text>
</comment>
<dbReference type="SMART" id="SM00388">
    <property type="entry name" value="HisKA"/>
    <property type="match status" value="1"/>
</dbReference>
<dbReference type="InterPro" id="IPR050428">
    <property type="entry name" value="TCS_sensor_his_kinase"/>
</dbReference>
<dbReference type="SUPFAM" id="SSF55874">
    <property type="entry name" value="ATPase domain of HSP90 chaperone/DNA topoisomerase II/histidine kinase"/>
    <property type="match status" value="1"/>
</dbReference>
<dbReference type="PANTHER" id="PTHR45436">
    <property type="entry name" value="SENSOR HISTIDINE KINASE YKOH"/>
    <property type="match status" value="1"/>
</dbReference>
<evidence type="ECO:0000259" key="12">
    <source>
        <dbReference type="PROSITE" id="PS50885"/>
    </source>
</evidence>
<reference evidence="13 14" key="1">
    <citation type="submission" date="2020-08" db="EMBL/GenBank/DDBJ databases">
        <title>Stenotrophomonas tumulicola JCM 30961.</title>
        <authorList>
            <person name="Deng Y."/>
        </authorList>
    </citation>
    <scope>NUCLEOTIDE SEQUENCE [LARGE SCALE GENOMIC DNA]</scope>
    <source>
        <strain evidence="13 14">JCM 30961</strain>
    </source>
</reference>
<feature type="transmembrane region" description="Helical" evidence="10">
    <location>
        <begin position="160"/>
        <end position="179"/>
    </location>
</feature>
<feature type="domain" description="Histidine kinase" evidence="11">
    <location>
        <begin position="240"/>
        <end position="445"/>
    </location>
</feature>
<keyword evidence="7 13" id="KW-0418">Kinase</keyword>
<dbReference type="PROSITE" id="PS50885">
    <property type="entry name" value="HAMP"/>
    <property type="match status" value="1"/>
</dbReference>
<dbReference type="InterPro" id="IPR036097">
    <property type="entry name" value="HisK_dim/P_sf"/>
</dbReference>
<dbReference type="SMART" id="SM00387">
    <property type="entry name" value="HATPase_c"/>
    <property type="match status" value="1"/>
</dbReference>
<dbReference type="CDD" id="cd00082">
    <property type="entry name" value="HisKA"/>
    <property type="match status" value="1"/>
</dbReference>
<dbReference type="PANTHER" id="PTHR45436:SF16">
    <property type="entry name" value="HISTIDINE KINASE"/>
    <property type="match status" value="1"/>
</dbReference>
<dbReference type="Pfam" id="PF02518">
    <property type="entry name" value="HATPase_c"/>
    <property type="match status" value="1"/>
</dbReference>
<evidence type="ECO:0000256" key="9">
    <source>
        <dbReference type="ARBA" id="ARBA00023012"/>
    </source>
</evidence>
<evidence type="ECO:0000256" key="7">
    <source>
        <dbReference type="ARBA" id="ARBA00022777"/>
    </source>
</evidence>
<sequence length="450" mass="49877">MGKLLSLIRKPRGVHWWISVALIVFGLIMLAALSAQSFSSQQLIEHKYWVSLLQSVSDDHAARIRKDRNAPLPTTGVVRSWYVEGKNGAAAVPPYLAGLPPGLYSTEDRIGSARFESRESFHDQQSFHALVVDLPPGRLVTEVNIDVLESQQDHDAMLSAIWALVLATLIGWAIFWLHANLARPVRDLADRMRAIDPRDIGARLPTTYKREEIQVIARASNAHLERVEQFIERERSLMDQASHEFRTPIAVIAGAVDVLKQIPLPETSRPALGRIENAVGDLSETMVALLYLAREPERGFEPEDVTVLHEFLPRLVQDHEHLLVGKTARLRIGELQPTFIAVPDPMVRIAVSNLVRNAIENTEAGFVEITLSNGVICVADSGSGFNPVEAARRYRDSLRQAAPVRGQGLGLFLIGRICERFKWKLAIEAVAMGGTRATLDVTASMFEPGP</sequence>
<dbReference type="RefSeq" id="WP_182337911.1">
    <property type="nucleotide sequence ID" value="NZ_JACGXS010000001.1"/>
</dbReference>
<keyword evidence="14" id="KW-1185">Reference proteome</keyword>